<sequence>MLLDKDKAIVAVIDVQARLLPGVHEHETLVKNCSWLVRLARLMDVPVIGSEQYPDGLGHTEESLRELVGPDKIHGKTFFACIDDPDFERAFQAHGRKQVVLCGMESQACVLQSTLKLLEKGMEVYVVADAISARNPFDTEVALRRMEQAGARMVTKEMVGFEWLRRSDAAEFKAFSKEFLR</sequence>
<dbReference type="Gene3D" id="3.40.50.850">
    <property type="entry name" value="Isochorismatase-like"/>
    <property type="match status" value="1"/>
</dbReference>
<evidence type="ECO:0000313" key="3">
    <source>
        <dbReference type="Proteomes" id="UP000050416"/>
    </source>
</evidence>
<dbReference type="PANTHER" id="PTHR14119:SF3">
    <property type="entry name" value="ISOCHORISMATASE DOMAIN-CONTAINING PROTEIN 2"/>
    <property type="match status" value="1"/>
</dbReference>
<dbReference type="Pfam" id="PF00857">
    <property type="entry name" value="Isochorismatase"/>
    <property type="match status" value="1"/>
</dbReference>
<evidence type="ECO:0000313" key="2">
    <source>
        <dbReference type="EMBL" id="KPQ30485.1"/>
    </source>
</evidence>
<gene>
    <name evidence="2" type="ORF">HLUCCX14_00020</name>
</gene>
<protein>
    <submittedName>
        <fullName evidence="2">Amidase</fullName>
    </submittedName>
</protein>
<accession>A0A0P7YLM5</accession>
<organism evidence="2 3">
    <name type="scientific">Marinobacter excellens HL-55</name>
    <dbReference type="NCBI Taxonomy" id="1305731"/>
    <lineage>
        <taxon>Bacteria</taxon>
        <taxon>Pseudomonadati</taxon>
        <taxon>Pseudomonadota</taxon>
        <taxon>Gammaproteobacteria</taxon>
        <taxon>Pseudomonadales</taxon>
        <taxon>Marinobacteraceae</taxon>
        <taxon>Marinobacter</taxon>
    </lineage>
</organism>
<dbReference type="SUPFAM" id="SSF52499">
    <property type="entry name" value="Isochorismatase-like hydrolases"/>
    <property type="match status" value="1"/>
</dbReference>
<dbReference type="PATRIC" id="fig|1305731.5.peg.1376"/>
<dbReference type="InterPro" id="IPR036380">
    <property type="entry name" value="Isochorismatase-like_sf"/>
</dbReference>
<dbReference type="AlphaFoldDB" id="A0A0P7YLM5"/>
<comment type="caution">
    <text evidence="2">The sequence shown here is derived from an EMBL/GenBank/DDBJ whole genome shotgun (WGS) entry which is preliminary data.</text>
</comment>
<dbReference type="InterPro" id="IPR000868">
    <property type="entry name" value="Isochorismatase-like_dom"/>
</dbReference>
<proteinExistence type="predicted"/>
<name>A0A0P7YLM5_9GAMM</name>
<dbReference type="Proteomes" id="UP000050416">
    <property type="component" value="Unassembled WGS sequence"/>
</dbReference>
<dbReference type="STRING" id="1305731.GCA_000934705_02698"/>
<evidence type="ECO:0000259" key="1">
    <source>
        <dbReference type="Pfam" id="PF00857"/>
    </source>
</evidence>
<dbReference type="InterPro" id="IPR050993">
    <property type="entry name" value="Isochorismatase_domain"/>
</dbReference>
<dbReference type="EMBL" id="LJZQ01000001">
    <property type="protein sequence ID" value="KPQ30485.1"/>
    <property type="molecule type" value="Genomic_DNA"/>
</dbReference>
<reference evidence="2 3" key="1">
    <citation type="submission" date="2015-09" db="EMBL/GenBank/DDBJ databases">
        <title>Identification and resolution of microdiversity through metagenomic sequencing of parallel consortia.</title>
        <authorList>
            <person name="Nelson W.C."/>
            <person name="Romine M.F."/>
            <person name="Lindemann S.R."/>
        </authorList>
    </citation>
    <scope>NUCLEOTIDE SEQUENCE [LARGE SCALE GENOMIC DNA]</scope>
    <source>
        <strain evidence="2">HL-55</strain>
    </source>
</reference>
<dbReference type="OrthoDB" id="9796958at2"/>
<feature type="domain" description="Isochorismatase-like" evidence="1">
    <location>
        <begin position="12"/>
        <end position="157"/>
    </location>
</feature>
<dbReference type="CDD" id="cd01012">
    <property type="entry name" value="YcaC_related"/>
    <property type="match status" value="1"/>
</dbReference>
<dbReference type="PANTHER" id="PTHR14119">
    <property type="entry name" value="HYDROLASE"/>
    <property type="match status" value="1"/>
</dbReference>